<dbReference type="InterPro" id="IPR011006">
    <property type="entry name" value="CheY-like_superfamily"/>
</dbReference>
<dbReference type="EMBL" id="RHHB01000025">
    <property type="protein sequence ID" value="RNB47427.1"/>
    <property type="molecule type" value="Genomic_DNA"/>
</dbReference>
<dbReference type="PROSITE" id="PS50043">
    <property type="entry name" value="HTH_LUXR_2"/>
    <property type="match status" value="1"/>
</dbReference>
<dbReference type="Proteomes" id="UP000275048">
    <property type="component" value="Unassembled WGS sequence"/>
</dbReference>
<evidence type="ECO:0000256" key="5">
    <source>
        <dbReference type="PROSITE-ProRule" id="PRU00169"/>
    </source>
</evidence>
<dbReference type="PROSITE" id="PS00622">
    <property type="entry name" value="HTH_LUXR_1"/>
    <property type="match status" value="1"/>
</dbReference>
<dbReference type="InterPro" id="IPR016032">
    <property type="entry name" value="Sig_transdc_resp-reg_C-effctor"/>
</dbReference>
<dbReference type="SMART" id="SM00448">
    <property type="entry name" value="REC"/>
    <property type="match status" value="1"/>
</dbReference>
<dbReference type="RefSeq" id="WP_122937386.1">
    <property type="nucleotide sequence ID" value="NZ_JBHSNT010000098.1"/>
</dbReference>
<dbReference type="CDD" id="cd06170">
    <property type="entry name" value="LuxR_C_like"/>
    <property type="match status" value="1"/>
</dbReference>
<dbReference type="SUPFAM" id="SSF52172">
    <property type="entry name" value="CheY-like"/>
    <property type="match status" value="1"/>
</dbReference>
<dbReference type="OrthoDB" id="9808843at2"/>
<reference evidence="9 10" key="1">
    <citation type="submission" date="2018-10" db="EMBL/GenBank/DDBJ databases">
        <title>Isolation, diversity and antibacterial activity of antinobacteria from the wheat rhizosphere soil.</title>
        <authorList>
            <person name="Sun T."/>
        </authorList>
    </citation>
    <scope>NUCLEOTIDE SEQUENCE [LARGE SCALE GENOMIC DNA]</scope>
    <source>
        <strain evidence="9 10">SJ-23</strain>
    </source>
</reference>
<sequence>MSDDSGRGARGDEQASPRGIRVLLVDDQSLIRMGFRMVLESEDDLMVVGEADDGAEAVALATELRPDVVIMDVRMPGMDGITATERIAELLPGVRVLIVTTYDLDEYAFAGLRAGASGFLLKNARPAELVRAVRTVAAGDAIVEPRVTRRLLDLFGAQLPAGGTAASAGPGSVGASDASTATATPPVADPFGDPRLASLTEREAEVFTAIARGMSNAEISAAFYLSESTVKTHVGRILLKLGLRDRIHAVVLGYETGVVTPGEHGEHGEHGGRGAR</sequence>
<feature type="domain" description="Response regulatory" evidence="8">
    <location>
        <begin position="21"/>
        <end position="137"/>
    </location>
</feature>
<feature type="region of interest" description="Disordered" evidence="6">
    <location>
        <begin position="164"/>
        <end position="194"/>
    </location>
</feature>
<keyword evidence="2" id="KW-0805">Transcription regulation</keyword>
<dbReference type="SMART" id="SM00421">
    <property type="entry name" value="HTH_LUXR"/>
    <property type="match status" value="1"/>
</dbReference>
<evidence type="ECO:0000256" key="1">
    <source>
        <dbReference type="ARBA" id="ARBA00022553"/>
    </source>
</evidence>
<dbReference type="InterPro" id="IPR058245">
    <property type="entry name" value="NreC/VraR/RcsB-like_REC"/>
</dbReference>
<evidence type="ECO:0000256" key="4">
    <source>
        <dbReference type="ARBA" id="ARBA00023163"/>
    </source>
</evidence>
<dbReference type="PRINTS" id="PR00038">
    <property type="entry name" value="HTHLUXR"/>
</dbReference>
<feature type="compositionally biased region" description="Low complexity" evidence="6">
    <location>
        <begin position="164"/>
        <end position="190"/>
    </location>
</feature>
<keyword evidence="3 9" id="KW-0238">DNA-binding</keyword>
<protein>
    <submittedName>
        <fullName evidence="9">DNA-binding response regulator</fullName>
    </submittedName>
</protein>
<dbReference type="PANTHER" id="PTHR43214">
    <property type="entry name" value="TWO-COMPONENT RESPONSE REGULATOR"/>
    <property type="match status" value="1"/>
</dbReference>
<dbReference type="Gene3D" id="3.40.50.2300">
    <property type="match status" value="1"/>
</dbReference>
<evidence type="ECO:0000256" key="2">
    <source>
        <dbReference type="ARBA" id="ARBA00023015"/>
    </source>
</evidence>
<gene>
    <name evidence="9" type="ORF">EDM22_12430</name>
</gene>
<dbReference type="GO" id="GO:0003677">
    <property type="term" value="F:DNA binding"/>
    <property type="evidence" value="ECO:0007669"/>
    <property type="project" value="UniProtKB-KW"/>
</dbReference>
<keyword evidence="4" id="KW-0804">Transcription</keyword>
<keyword evidence="1 5" id="KW-0597">Phosphoprotein</keyword>
<dbReference type="AlphaFoldDB" id="A0A3M8AA12"/>
<evidence type="ECO:0000256" key="6">
    <source>
        <dbReference type="SAM" id="MobiDB-lite"/>
    </source>
</evidence>
<name>A0A3M8AA12_9MICO</name>
<proteinExistence type="predicted"/>
<dbReference type="InterPro" id="IPR000792">
    <property type="entry name" value="Tscrpt_reg_LuxR_C"/>
</dbReference>
<dbReference type="GO" id="GO:0006355">
    <property type="term" value="P:regulation of DNA-templated transcription"/>
    <property type="evidence" value="ECO:0007669"/>
    <property type="project" value="InterPro"/>
</dbReference>
<dbReference type="InterPro" id="IPR039420">
    <property type="entry name" value="WalR-like"/>
</dbReference>
<comment type="caution">
    <text evidence="9">The sequence shown here is derived from an EMBL/GenBank/DDBJ whole genome shotgun (WGS) entry which is preliminary data.</text>
</comment>
<feature type="domain" description="HTH luxR-type" evidence="7">
    <location>
        <begin position="192"/>
        <end position="257"/>
    </location>
</feature>
<evidence type="ECO:0000256" key="3">
    <source>
        <dbReference type="ARBA" id="ARBA00023125"/>
    </source>
</evidence>
<dbReference type="InterPro" id="IPR001789">
    <property type="entry name" value="Sig_transdc_resp-reg_receiver"/>
</dbReference>
<evidence type="ECO:0000259" key="8">
    <source>
        <dbReference type="PROSITE" id="PS50110"/>
    </source>
</evidence>
<accession>A0A3M8AA12</accession>
<dbReference type="Pfam" id="PF00072">
    <property type="entry name" value="Response_reg"/>
    <property type="match status" value="1"/>
</dbReference>
<evidence type="ECO:0000313" key="9">
    <source>
        <dbReference type="EMBL" id="RNB47427.1"/>
    </source>
</evidence>
<keyword evidence="10" id="KW-1185">Reference proteome</keyword>
<feature type="modified residue" description="4-aspartylphosphate" evidence="5">
    <location>
        <position position="72"/>
    </location>
</feature>
<dbReference type="PROSITE" id="PS50110">
    <property type="entry name" value="RESPONSE_REGULATORY"/>
    <property type="match status" value="1"/>
</dbReference>
<evidence type="ECO:0000259" key="7">
    <source>
        <dbReference type="PROSITE" id="PS50043"/>
    </source>
</evidence>
<dbReference type="PANTHER" id="PTHR43214:SF24">
    <property type="entry name" value="TRANSCRIPTIONAL REGULATORY PROTEIN NARL-RELATED"/>
    <property type="match status" value="1"/>
</dbReference>
<dbReference type="SUPFAM" id="SSF46894">
    <property type="entry name" value="C-terminal effector domain of the bipartite response regulators"/>
    <property type="match status" value="1"/>
</dbReference>
<dbReference type="Pfam" id="PF00196">
    <property type="entry name" value="GerE"/>
    <property type="match status" value="1"/>
</dbReference>
<dbReference type="GO" id="GO:0000160">
    <property type="term" value="P:phosphorelay signal transduction system"/>
    <property type="evidence" value="ECO:0007669"/>
    <property type="project" value="InterPro"/>
</dbReference>
<dbReference type="CDD" id="cd17535">
    <property type="entry name" value="REC_NarL-like"/>
    <property type="match status" value="1"/>
</dbReference>
<evidence type="ECO:0000313" key="10">
    <source>
        <dbReference type="Proteomes" id="UP000275048"/>
    </source>
</evidence>
<organism evidence="9 10">
    <name type="scientific">Agromyces tardus</name>
    <dbReference type="NCBI Taxonomy" id="2583849"/>
    <lineage>
        <taxon>Bacteria</taxon>
        <taxon>Bacillati</taxon>
        <taxon>Actinomycetota</taxon>
        <taxon>Actinomycetes</taxon>
        <taxon>Micrococcales</taxon>
        <taxon>Microbacteriaceae</taxon>
        <taxon>Agromyces</taxon>
    </lineage>
</organism>